<dbReference type="EMBL" id="FNWO01000005">
    <property type="protein sequence ID" value="SEH34173.1"/>
    <property type="molecule type" value="Genomic_DNA"/>
</dbReference>
<evidence type="ECO:0000256" key="1">
    <source>
        <dbReference type="SAM" id="SignalP"/>
    </source>
</evidence>
<feature type="signal peptide" evidence="1">
    <location>
        <begin position="1"/>
        <end position="36"/>
    </location>
</feature>
<keyword evidence="1" id="KW-0732">Signal</keyword>
<dbReference type="Pfam" id="PF04575">
    <property type="entry name" value="SlipAM"/>
    <property type="match status" value="1"/>
</dbReference>
<accession>A0A1H6HJQ2</accession>
<name>A0A1H6HJQ2_MAGFU</name>
<feature type="domain" description="Surface lipoprotein assembly modifier C-terminal" evidence="2">
    <location>
        <begin position="256"/>
        <end position="389"/>
    </location>
</feature>
<proteinExistence type="predicted"/>
<dbReference type="InterPro" id="IPR007655">
    <property type="entry name" value="Slam_C"/>
</dbReference>
<dbReference type="Gene3D" id="1.25.40.10">
    <property type="entry name" value="Tetratricopeptide repeat domain"/>
    <property type="match status" value="1"/>
</dbReference>
<reference evidence="4" key="1">
    <citation type="submission" date="2016-10" db="EMBL/GenBank/DDBJ databases">
        <authorList>
            <person name="Varghese N."/>
            <person name="Submissions S."/>
        </authorList>
    </citation>
    <scope>NUCLEOTIDE SEQUENCE [LARGE SCALE GENOMIC DNA]</scope>
    <source>
        <strain evidence="4">DSM 13234</strain>
    </source>
</reference>
<evidence type="ECO:0000313" key="3">
    <source>
        <dbReference type="EMBL" id="SEH34173.1"/>
    </source>
</evidence>
<protein>
    <recommendedName>
        <fullName evidence="2">Surface lipoprotein assembly modifier C-terminal domain-containing protein</fullName>
    </recommendedName>
</protein>
<organism evidence="3 4">
    <name type="scientific">Magnetospirillum fulvum</name>
    <name type="common">Rhodospirillum fulvum</name>
    <dbReference type="NCBI Taxonomy" id="1082"/>
    <lineage>
        <taxon>Bacteria</taxon>
        <taxon>Pseudomonadati</taxon>
        <taxon>Pseudomonadota</taxon>
        <taxon>Alphaproteobacteria</taxon>
        <taxon>Rhodospirillales</taxon>
        <taxon>Rhodospirillaceae</taxon>
        <taxon>Magnetospirillum</taxon>
    </lineage>
</organism>
<dbReference type="AlphaFoldDB" id="A0A1H6HJQ2"/>
<dbReference type="SUPFAM" id="SSF48452">
    <property type="entry name" value="TPR-like"/>
    <property type="match status" value="1"/>
</dbReference>
<feature type="chain" id="PRO_5010332841" description="Surface lipoprotein assembly modifier C-terminal domain-containing protein" evidence="1">
    <location>
        <begin position="37"/>
        <end position="486"/>
    </location>
</feature>
<gene>
    <name evidence="3" type="ORF">SAMN04244559_01548</name>
</gene>
<sequence>MFDVWLGQGALKVIARSVMLAVPVAVTALVSSSAWAQPASSEHALDDQRRLSESVRGTDAAARAAMEQGLTAGPEVTWDQVRRNPDDPGLNAAWARTQIKRGDLLGASATLERILMRYPDAAEARLVLGLVLFRLDDTTTAKRELDATDPAQLTASQRAERDQVLALIEQRTKRLRQSISVALGSHFDSNRNSSTSSGMILINDLPFTLEGSAEKRADWGRVGVLGYDFDYDLGTDPRLSLFGGLNLLGDRQSTLKTYDTVAGGANAGMRYADGPVGAQIGAFWNSMAMTDDYYLSDYGLDGRFTYRLAPAWEAFTTLRLDRQVFHNISSDRVATDSSGVLFTSWVGGVWRPHEAHNVTMSLGYGHRNAAANYMSNDRWAARLGDTWLLGRGQFVSAIGEVGVAVYDQNNPTFSAQTRRDRDGRVTLTYGIPAGTVTELVGFDAPEEMRDVVFSVTGEYYRALSNLPNYTYANLRSQMLVSKRWEF</sequence>
<dbReference type="InterPro" id="IPR011990">
    <property type="entry name" value="TPR-like_helical_dom_sf"/>
</dbReference>
<evidence type="ECO:0000259" key="2">
    <source>
        <dbReference type="Pfam" id="PF04575"/>
    </source>
</evidence>
<keyword evidence="4" id="KW-1185">Reference proteome</keyword>
<dbReference type="Proteomes" id="UP000182983">
    <property type="component" value="Unassembled WGS sequence"/>
</dbReference>
<evidence type="ECO:0000313" key="4">
    <source>
        <dbReference type="Proteomes" id="UP000182983"/>
    </source>
</evidence>